<gene>
    <name evidence="3" type="ORF">GCM10009811_23180</name>
</gene>
<feature type="domain" description="Pyridoxamine 5'-phosphate oxidase N-terminal" evidence="2">
    <location>
        <begin position="10"/>
        <end position="105"/>
    </location>
</feature>
<dbReference type="InterPro" id="IPR012349">
    <property type="entry name" value="Split_barrel_FMN-bd"/>
</dbReference>
<dbReference type="InterPro" id="IPR019965">
    <property type="entry name" value="PPOX_F420-dep_Rv2061_put"/>
</dbReference>
<evidence type="ECO:0000313" key="4">
    <source>
        <dbReference type="Proteomes" id="UP001499938"/>
    </source>
</evidence>
<sequence length="132" mass="14623">MPLAHPLADLAAEDFVLLTTFRKDGRSVPTPVWMAGLGDALAVSTPEGTGKLKRLRHTPRVTLQACSRRGQPKPEAPVIEAVAAVHRDEETRSRVESALLAKYGWQWRLALVAERVIRRRRSAPRPTIVITS</sequence>
<keyword evidence="4" id="KW-1185">Reference proteome</keyword>
<dbReference type="InterPro" id="IPR011576">
    <property type="entry name" value="Pyridox_Oxase_N"/>
</dbReference>
<evidence type="ECO:0000256" key="1">
    <source>
        <dbReference type="ARBA" id="ARBA00023002"/>
    </source>
</evidence>
<proteinExistence type="predicted"/>
<name>A0ABP4Y1Y8_9MICO</name>
<evidence type="ECO:0000259" key="2">
    <source>
        <dbReference type="Pfam" id="PF01243"/>
    </source>
</evidence>
<dbReference type="PANTHER" id="PTHR35176:SF11">
    <property type="entry name" value="PYRIDOXAMINE 5'-PHOSPHATE OXIDASE FAMILY PROTEIN"/>
    <property type="match status" value="1"/>
</dbReference>
<dbReference type="EMBL" id="BAAAPO010000037">
    <property type="protein sequence ID" value="GAA1798457.1"/>
    <property type="molecule type" value="Genomic_DNA"/>
</dbReference>
<keyword evidence="1" id="KW-0560">Oxidoreductase</keyword>
<comment type="caution">
    <text evidence="3">The sequence shown here is derived from an EMBL/GenBank/DDBJ whole genome shotgun (WGS) entry which is preliminary data.</text>
</comment>
<organism evidence="3 4">
    <name type="scientific">Nostocoides veronense</name>
    <dbReference type="NCBI Taxonomy" id="330836"/>
    <lineage>
        <taxon>Bacteria</taxon>
        <taxon>Bacillati</taxon>
        <taxon>Actinomycetota</taxon>
        <taxon>Actinomycetes</taxon>
        <taxon>Micrococcales</taxon>
        <taxon>Intrasporangiaceae</taxon>
        <taxon>Nostocoides</taxon>
    </lineage>
</organism>
<dbReference type="PANTHER" id="PTHR35176">
    <property type="entry name" value="HEME OXYGENASE HI_0854-RELATED"/>
    <property type="match status" value="1"/>
</dbReference>
<dbReference type="SUPFAM" id="SSF50475">
    <property type="entry name" value="FMN-binding split barrel"/>
    <property type="match status" value="1"/>
</dbReference>
<reference evidence="4" key="1">
    <citation type="journal article" date="2019" name="Int. J. Syst. Evol. Microbiol.">
        <title>The Global Catalogue of Microorganisms (GCM) 10K type strain sequencing project: providing services to taxonomists for standard genome sequencing and annotation.</title>
        <authorList>
            <consortium name="The Broad Institute Genomics Platform"/>
            <consortium name="The Broad Institute Genome Sequencing Center for Infectious Disease"/>
            <person name="Wu L."/>
            <person name="Ma J."/>
        </authorList>
    </citation>
    <scope>NUCLEOTIDE SEQUENCE [LARGE SCALE GENOMIC DNA]</scope>
    <source>
        <strain evidence="4">JCM 15592</strain>
    </source>
</reference>
<dbReference type="InterPro" id="IPR052019">
    <property type="entry name" value="F420H2_bilvrd_red/Heme_oxyg"/>
</dbReference>
<dbReference type="Gene3D" id="2.30.110.10">
    <property type="entry name" value="Electron Transport, Fmn-binding Protein, Chain A"/>
    <property type="match status" value="1"/>
</dbReference>
<dbReference type="Proteomes" id="UP001499938">
    <property type="component" value="Unassembled WGS sequence"/>
</dbReference>
<dbReference type="RefSeq" id="WP_344085321.1">
    <property type="nucleotide sequence ID" value="NZ_BAAAPO010000037.1"/>
</dbReference>
<dbReference type="NCBIfam" id="TIGR03666">
    <property type="entry name" value="Rv2061_F420"/>
    <property type="match status" value="1"/>
</dbReference>
<dbReference type="Pfam" id="PF01243">
    <property type="entry name" value="PNPOx_N"/>
    <property type="match status" value="1"/>
</dbReference>
<evidence type="ECO:0000313" key="3">
    <source>
        <dbReference type="EMBL" id="GAA1798457.1"/>
    </source>
</evidence>
<protein>
    <recommendedName>
        <fullName evidence="2">Pyridoxamine 5'-phosphate oxidase N-terminal domain-containing protein</fullName>
    </recommendedName>
</protein>
<accession>A0ABP4Y1Y8</accession>